<dbReference type="PANTHER" id="PTHR20857">
    <property type="entry name" value="THIAMINE-PHOSPHATE PYROPHOSPHORYLASE"/>
    <property type="match status" value="1"/>
</dbReference>
<keyword evidence="2" id="KW-0784">Thiamine biosynthesis</keyword>
<proteinExistence type="predicted"/>
<organism evidence="4 5">
    <name type="scientific">Phenylobacterium glaciei</name>
    <dbReference type="NCBI Taxonomy" id="2803784"/>
    <lineage>
        <taxon>Bacteria</taxon>
        <taxon>Pseudomonadati</taxon>
        <taxon>Pseudomonadota</taxon>
        <taxon>Alphaproteobacteria</taxon>
        <taxon>Caulobacterales</taxon>
        <taxon>Caulobacteraceae</taxon>
        <taxon>Phenylobacterium</taxon>
    </lineage>
</organism>
<reference evidence="4" key="1">
    <citation type="submission" date="2021-04" db="EMBL/GenBank/DDBJ databases">
        <title>Draft genome assembly of strain Phenylobacterium sp. 20VBR1 using MiniION and Illumina platforms.</title>
        <authorList>
            <person name="Thomas F.A."/>
            <person name="Krishnan K.P."/>
            <person name="Sinha R.K."/>
        </authorList>
    </citation>
    <scope>NUCLEOTIDE SEQUENCE</scope>
    <source>
        <strain evidence="4">20VBR1</strain>
    </source>
</reference>
<protein>
    <submittedName>
        <fullName evidence="4">Thiamine phosphate synthase</fullName>
    </submittedName>
</protein>
<evidence type="ECO:0000256" key="1">
    <source>
        <dbReference type="ARBA" id="ARBA00004948"/>
    </source>
</evidence>
<dbReference type="InterPro" id="IPR022998">
    <property type="entry name" value="ThiamineP_synth_TenI"/>
</dbReference>
<dbReference type="SUPFAM" id="SSF51391">
    <property type="entry name" value="Thiamin phosphate synthase"/>
    <property type="match status" value="1"/>
</dbReference>
<dbReference type="AlphaFoldDB" id="A0A941HV86"/>
<evidence type="ECO:0000256" key="2">
    <source>
        <dbReference type="ARBA" id="ARBA00022977"/>
    </source>
</evidence>
<name>A0A941HV86_9CAUL</name>
<sequence>MSARAAAGSKEWVIGGFWTVARTGACLRRRARQRKPLPALLYFTDPQRTPDPEAVAARLPKGSAIVYRAFGAPDAETVALCLKAIARRRGLKLLIGADEALAARIGADGVHLPERLASRAARIRAKHPAWLITAAAHSPRAARVRVDAVVISAIFPSNSPSAGKPLGTIRLAQIVRLAKSPAYALGGVSQNTAARLLATGVVGIAGVELFTARSPLPFRGERVG</sequence>
<dbReference type="CDD" id="cd00564">
    <property type="entry name" value="TMP_TenI"/>
    <property type="match status" value="1"/>
</dbReference>
<evidence type="ECO:0000313" key="5">
    <source>
        <dbReference type="Proteomes" id="UP000622580"/>
    </source>
</evidence>
<evidence type="ECO:0000313" key="4">
    <source>
        <dbReference type="EMBL" id="MBR7617882.1"/>
    </source>
</evidence>
<gene>
    <name evidence="4" type="ORF">JKL49_00655</name>
</gene>
<dbReference type="Pfam" id="PF02581">
    <property type="entry name" value="TMP-TENI"/>
    <property type="match status" value="1"/>
</dbReference>
<dbReference type="EMBL" id="JAGSGD010000001">
    <property type="protein sequence ID" value="MBR7617882.1"/>
    <property type="molecule type" value="Genomic_DNA"/>
</dbReference>
<accession>A0A941HV86</accession>
<dbReference type="InterPro" id="IPR036206">
    <property type="entry name" value="ThiamineP_synth_sf"/>
</dbReference>
<dbReference type="Proteomes" id="UP000622580">
    <property type="component" value="Unassembled WGS sequence"/>
</dbReference>
<dbReference type="InterPro" id="IPR013785">
    <property type="entry name" value="Aldolase_TIM"/>
</dbReference>
<evidence type="ECO:0000259" key="3">
    <source>
        <dbReference type="Pfam" id="PF02581"/>
    </source>
</evidence>
<dbReference type="Gene3D" id="3.20.20.70">
    <property type="entry name" value="Aldolase class I"/>
    <property type="match status" value="1"/>
</dbReference>
<feature type="domain" description="Thiamine phosphate synthase/TenI" evidence="3">
    <location>
        <begin position="44"/>
        <end position="208"/>
    </location>
</feature>
<comment type="pathway">
    <text evidence="1">Cofactor biosynthesis; thiamine diphosphate biosynthesis.</text>
</comment>
<keyword evidence="5" id="KW-1185">Reference proteome</keyword>
<dbReference type="PANTHER" id="PTHR20857:SF15">
    <property type="entry name" value="THIAMINE-PHOSPHATE SYNTHASE"/>
    <property type="match status" value="1"/>
</dbReference>
<dbReference type="GO" id="GO:0005737">
    <property type="term" value="C:cytoplasm"/>
    <property type="evidence" value="ECO:0007669"/>
    <property type="project" value="TreeGrafter"/>
</dbReference>
<dbReference type="GO" id="GO:0009228">
    <property type="term" value="P:thiamine biosynthetic process"/>
    <property type="evidence" value="ECO:0007669"/>
    <property type="project" value="UniProtKB-KW"/>
</dbReference>
<dbReference type="GO" id="GO:0004789">
    <property type="term" value="F:thiamine-phosphate diphosphorylase activity"/>
    <property type="evidence" value="ECO:0007669"/>
    <property type="project" value="TreeGrafter"/>
</dbReference>
<comment type="caution">
    <text evidence="4">The sequence shown here is derived from an EMBL/GenBank/DDBJ whole genome shotgun (WGS) entry which is preliminary data.</text>
</comment>